<dbReference type="AlphaFoldDB" id="A0A316GN50"/>
<dbReference type="Gene3D" id="3.40.50.10610">
    <property type="entry name" value="ABC-type transport auxiliary lipoprotein component"/>
    <property type="match status" value="1"/>
</dbReference>
<comment type="caution">
    <text evidence="1">The sequence shown here is derived from an EMBL/GenBank/DDBJ whole genome shotgun (WGS) entry which is preliminary data.</text>
</comment>
<dbReference type="Proteomes" id="UP000245708">
    <property type="component" value="Unassembled WGS sequence"/>
</dbReference>
<dbReference type="GO" id="GO:0030288">
    <property type="term" value="C:outer membrane-bounded periplasmic space"/>
    <property type="evidence" value="ECO:0007669"/>
    <property type="project" value="InterPro"/>
</dbReference>
<dbReference type="Pfam" id="PF03783">
    <property type="entry name" value="CsgG"/>
    <property type="match status" value="1"/>
</dbReference>
<evidence type="ECO:0008006" key="3">
    <source>
        <dbReference type="Google" id="ProtNLM"/>
    </source>
</evidence>
<dbReference type="EMBL" id="QGGW01000001">
    <property type="protein sequence ID" value="PWK62048.1"/>
    <property type="molecule type" value="Genomic_DNA"/>
</dbReference>
<evidence type="ECO:0000313" key="1">
    <source>
        <dbReference type="EMBL" id="PWK62048.1"/>
    </source>
</evidence>
<gene>
    <name evidence="1" type="ORF">C7455_10173</name>
</gene>
<sequence>MAASRHQQVSDQSGPVIQLAASDQVSEAANLFFSGPRPRSVAVAQFEDLTGARIEGGTSTAVAASGRFLTEYILMRANGNDAYRVLDRAGLNNLLNERRLADQINAFHEAEVVAAAPEMLRDQLAGRVPPAIEMAPLRVSDYLIHGAVVGYDRRLIDNGTGMGIAGVRLRNRASRDQVSVMVQLIDVRSGEIIATGAAAQFIDSSSRGGDIFALVRTDRLLEVEQLNVVNDPATRALFLAIDIALTEMFNDV</sequence>
<reference evidence="1 2" key="1">
    <citation type="submission" date="2018-05" db="EMBL/GenBank/DDBJ databases">
        <title>Genomic Encyclopedia of Type Strains, Phase IV (KMG-IV): sequencing the most valuable type-strain genomes for metagenomic binning, comparative biology and taxonomic classification.</title>
        <authorList>
            <person name="Goeker M."/>
        </authorList>
    </citation>
    <scope>NUCLEOTIDE SEQUENCE [LARGE SCALE GENOMIC DNA]</scope>
    <source>
        <strain evidence="1 2">DSM 16097</strain>
    </source>
</reference>
<protein>
    <recommendedName>
        <fullName evidence="3">Curli production assembly/transport component CsgG</fullName>
    </recommendedName>
</protein>
<name>A0A316GN50_9RHOB</name>
<organism evidence="1 2">
    <name type="scientific">Roseicyclus mahoneyensis</name>
    <dbReference type="NCBI Taxonomy" id="164332"/>
    <lineage>
        <taxon>Bacteria</taxon>
        <taxon>Pseudomonadati</taxon>
        <taxon>Pseudomonadota</taxon>
        <taxon>Alphaproteobacteria</taxon>
        <taxon>Rhodobacterales</taxon>
        <taxon>Roseobacteraceae</taxon>
        <taxon>Roseicyclus</taxon>
    </lineage>
</organism>
<evidence type="ECO:0000313" key="2">
    <source>
        <dbReference type="Proteomes" id="UP000245708"/>
    </source>
</evidence>
<accession>A0A316GN50</accession>
<proteinExistence type="predicted"/>
<dbReference type="InterPro" id="IPR005534">
    <property type="entry name" value="Curli_assmbl/transp-comp_CsgG"/>
</dbReference>
<keyword evidence="2" id="KW-1185">Reference proteome</keyword>